<dbReference type="Proteomes" id="UP001430356">
    <property type="component" value="Unassembled WGS sequence"/>
</dbReference>
<feature type="region of interest" description="Disordered" evidence="1">
    <location>
        <begin position="55"/>
        <end position="84"/>
    </location>
</feature>
<evidence type="ECO:0000313" key="3">
    <source>
        <dbReference type="Proteomes" id="UP001430356"/>
    </source>
</evidence>
<evidence type="ECO:0000313" key="2">
    <source>
        <dbReference type="EMBL" id="KAK7195283.1"/>
    </source>
</evidence>
<protein>
    <submittedName>
        <fullName evidence="2">Uncharacterized protein</fullName>
    </submittedName>
</protein>
<dbReference type="EMBL" id="JAECZO010000051">
    <property type="protein sequence ID" value="KAK7195283.1"/>
    <property type="molecule type" value="Genomic_DNA"/>
</dbReference>
<feature type="region of interest" description="Disordered" evidence="1">
    <location>
        <begin position="339"/>
        <end position="358"/>
    </location>
</feature>
<dbReference type="AlphaFoldDB" id="A0AAW0EM67"/>
<keyword evidence="3" id="KW-1185">Reference proteome</keyword>
<gene>
    <name evidence="2" type="ORF">NESM_000454100</name>
</gene>
<comment type="caution">
    <text evidence="2">The sequence shown here is derived from an EMBL/GenBank/DDBJ whole genome shotgun (WGS) entry which is preliminary data.</text>
</comment>
<proteinExistence type="predicted"/>
<evidence type="ECO:0000256" key="1">
    <source>
        <dbReference type="SAM" id="MobiDB-lite"/>
    </source>
</evidence>
<sequence>MPTSLLPHSAVGLPPSPLFLEVDVAPQLAEIHDEFAPLLRLSGICAVQGSGAGVAPNGTSTSAAHSGSDEEDVRGRRSPAMSPVRAAESKLAELTAPVAVLLPPPMSNEDVAFIAQYVRRCRAQEESERLYIALVFQEYKKRKSVELKRETEVAAWRGELVRLRERELPPEVRAAASEMAANETAARAAVLDAHDKFVVWVAETTPQWVEAAQRAERQRLENESAKKAAMAAAREALALELAMGRQLDDVSGRSSPQSAGVVAGVNEDGTLSYDPVVSIAAPARTPGEATEVLSPTELRRKAIHMLEAEEAEVKRRREGQLRLLRVQEEQLRAEMALKAQHDQAEAERREREAAQTREDDMARRYDALLQEEFAVQQRLREREEAERLQETERQTRLAAVAAEEEQLRRRLKEAEDRRVASEEETARVAREAKMREVREQEEQLRQRIATRTAAAEAERQAREAEARIHAEAAAVRAQQAEALQRANAQREQSEKERQLAYLREQEEAYKRRLREKELAEIEEKRRAAEAQWRHSTAAAAAAGSAPAWAGHSAFTASPSPMVAPGMYHLPAHAPSSAYPPAMPHHGYQSMPTAPVQHPPPSGGYYTHLGTPAAGAMSVAGMPAPPPRPDFGGYAVPQPYAQPYPYAAAGAPVYYPGPPHGGASPAMTAAAPSPYAPAAMYPH</sequence>
<reference evidence="2 3" key="1">
    <citation type="journal article" date="2021" name="MBio">
        <title>A New Model Trypanosomatid, Novymonas esmeraldas: Genomic Perception of Its 'Candidatus Pandoraea novymonadis' Endosymbiont.</title>
        <authorList>
            <person name="Zakharova A."/>
            <person name="Saura A."/>
            <person name="Butenko A."/>
            <person name="Podesvova L."/>
            <person name="Warmusova S."/>
            <person name="Kostygov A.Y."/>
            <person name="Nenarokova A."/>
            <person name="Lukes J."/>
            <person name="Opperdoes F.R."/>
            <person name="Yurchenko V."/>
        </authorList>
    </citation>
    <scope>NUCLEOTIDE SEQUENCE [LARGE SCALE GENOMIC DNA]</scope>
    <source>
        <strain evidence="2 3">E262AT.01</strain>
    </source>
</reference>
<name>A0AAW0EM67_9TRYP</name>
<accession>A0AAW0EM67</accession>
<organism evidence="2 3">
    <name type="scientific">Novymonas esmeraldas</name>
    <dbReference type="NCBI Taxonomy" id="1808958"/>
    <lineage>
        <taxon>Eukaryota</taxon>
        <taxon>Discoba</taxon>
        <taxon>Euglenozoa</taxon>
        <taxon>Kinetoplastea</taxon>
        <taxon>Metakinetoplastina</taxon>
        <taxon>Trypanosomatida</taxon>
        <taxon>Trypanosomatidae</taxon>
        <taxon>Novymonas</taxon>
    </lineage>
</organism>